<accession>A0ABD3M8Y7</accession>
<sequence>MHIKSITLSNFRSFKQQPEIHPFSSEMNVVVGRNGSGKSNLFDAVQFVLACPKFWSLRAEERQSLLHEGSGSAAVNAFVEIVFDNSDNRFSLENSDEVVVRRTIGHKKDEFFLQRKRATKQEIMSLLEGAGFSKSNPYFIVQQGKVNALCTMSDTERLQLLKEVAGTTVYDEKKEESLAKMEENKVSMEKINETLTYMENKLDELKDEKEELDAYQKLDRDRRAVEYTLYDMELRRAREGLDEVEHARNEEVDKLSTLHEEVRNMHERILAVQAEETTKKNALKRNAVYVKSLENDKTVSMTHKTKLALECRELEEQLVQGKEVLANNQRELAKLNAEISKVEKELADEVQPAYDDARSKMLRMNNEREEARKRMEGLYAKQGRGKQFRSKKERDAHLQSQIKELNSAKSEKEELLHEKQSKLSSLRKSLVTEGKEAESKLQEIQDKSKLLEELTKSIEEKKRQRNEMADSRKEQWRSINELSGKVHDAKEASRKALYDMRKSMPRATSSGLDALKQIVVSERLTVGVQYFGLVMENFELTDEKYATAVEVAAQNSLFHIIVDNDATAARLMKRLEDEKLGRVTFLPLNQLNVDAVRYPESTDVAPLMEQCITFQPAVRRAMEHVFARKLLARSVDVASTWSTRSNMDAITLDGDLCSRKGALTGGFVDFEKSRLRAHYTLKRAEDNLRKLESAYHQKKEESTAVDQQVSNVMGEVQRLEAKHANLDHMIGRIEDDLRKLTNTRERHEKQVKQIAEEDIPPIESQIASLATQVTCLEEEVGTELTSKLSDEEQSQLDNLKAAQTRLDGEIEKCHNELEEATIKRQRLTCLLEDNLIMRRNELTESSSRSNRSRDGSGDNSGVSQAQMKEDLEHKRRELEEATQTADEVERQLAEVKKIDEKLRTEIRELKNHFDKLKTEDAAYQKELEECHDSQEKLLNKRSMCIQKREDYMRKIQELGSLPPAAELTAYAKKSIPSLMKNLEDINKKLRKYSHVNKKAFDQFVNFSEQRAQLIQRRKEIDEGGLKVKELIESLDRKKDEAINRTFRGVSAHFKDVFKELVPNGAGELIMRTAMDEGVGNVTDSEAEEEEGSKVAAKKMKTATDINNPDVSLFRGVGIKVRFSRSSENFLMSQLSGGQKALVAMALIFAIQRCDPAPFYLFDELDQALDSTYRAAVASLIKRQATPSDDAENPRESTQFICSTFRPELVAAANRCFGISHQNKVSSLHLLSKNDSLHFIANLMSEEEVVGEVTSLATSKAVGSSAREVEAEAH</sequence>
<proteinExistence type="inferred from homology"/>
<dbReference type="Pfam" id="PF06470">
    <property type="entry name" value="SMC_hinge"/>
    <property type="match status" value="1"/>
</dbReference>
<keyword evidence="13" id="KW-1185">Reference proteome</keyword>
<dbReference type="InterPro" id="IPR003395">
    <property type="entry name" value="RecF/RecN/SMC_N"/>
</dbReference>
<organism evidence="12 13">
    <name type="scientific">Discostella pseudostelligera</name>
    <dbReference type="NCBI Taxonomy" id="259834"/>
    <lineage>
        <taxon>Eukaryota</taxon>
        <taxon>Sar</taxon>
        <taxon>Stramenopiles</taxon>
        <taxon>Ochrophyta</taxon>
        <taxon>Bacillariophyta</taxon>
        <taxon>Coscinodiscophyceae</taxon>
        <taxon>Thalassiosirophycidae</taxon>
        <taxon>Stephanodiscales</taxon>
        <taxon>Stephanodiscaceae</taxon>
        <taxon>Discostella</taxon>
    </lineage>
</organism>
<feature type="compositionally biased region" description="Basic and acidic residues" evidence="10">
    <location>
        <begin position="409"/>
        <end position="421"/>
    </location>
</feature>
<dbReference type="GO" id="GO:0051301">
    <property type="term" value="P:cell division"/>
    <property type="evidence" value="ECO:0007669"/>
    <property type="project" value="UniProtKB-KW"/>
</dbReference>
<evidence type="ECO:0000313" key="13">
    <source>
        <dbReference type="Proteomes" id="UP001530293"/>
    </source>
</evidence>
<feature type="coiled-coil region" evidence="9">
    <location>
        <begin position="681"/>
        <end position="757"/>
    </location>
</feature>
<keyword evidence="5 9" id="KW-0175">Coiled coil</keyword>
<evidence type="ECO:0000256" key="6">
    <source>
        <dbReference type="ARBA" id="ARBA00023242"/>
    </source>
</evidence>
<dbReference type="SMART" id="SM00968">
    <property type="entry name" value="SMC_hinge"/>
    <property type="match status" value="1"/>
</dbReference>
<name>A0ABD3M8Y7_9STRA</name>
<dbReference type="InterPro" id="IPR027417">
    <property type="entry name" value="P-loop_NTPase"/>
</dbReference>
<evidence type="ECO:0000256" key="9">
    <source>
        <dbReference type="SAM" id="Coils"/>
    </source>
</evidence>
<dbReference type="Gene3D" id="1.10.287.1490">
    <property type="match status" value="1"/>
</dbReference>
<feature type="coiled-coil region" evidence="9">
    <location>
        <begin position="188"/>
        <end position="261"/>
    </location>
</feature>
<feature type="domain" description="SMC hinge" evidence="11">
    <location>
        <begin position="528"/>
        <end position="642"/>
    </location>
</feature>
<feature type="compositionally biased region" description="Polar residues" evidence="10">
    <location>
        <begin position="398"/>
        <end position="408"/>
    </location>
</feature>
<comment type="caution">
    <text evidence="12">The sequence shown here is derived from an EMBL/GenBank/DDBJ whole genome shotgun (WGS) entry which is preliminary data.</text>
</comment>
<evidence type="ECO:0000256" key="2">
    <source>
        <dbReference type="ARBA" id="ARBA00005917"/>
    </source>
</evidence>
<evidence type="ECO:0000256" key="7">
    <source>
        <dbReference type="ARBA" id="ARBA00023306"/>
    </source>
</evidence>
<dbReference type="Gene3D" id="3.40.50.300">
    <property type="entry name" value="P-loop containing nucleotide triphosphate hydrolases"/>
    <property type="match status" value="2"/>
</dbReference>
<evidence type="ECO:0000256" key="10">
    <source>
        <dbReference type="SAM" id="MobiDB-lite"/>
    </source>
</evidence>
<dbReference type="InterPro" id="IPR024704">
    <property type="entry name" value="SMC"/>
</dbReference>
<reference evidence="12 13" key="1">
    <citation type="submission" date="2024-10" db="EMBL/GenBank/DDBJ databases">
        <title>Updated reference genomes for cyclostephanoid diatoms.</title>
        <authorList>
            <person name="Roberts W.R."/>
            <person name="Alverson A.J."/>
        </authorList>
    </citation>
    <scope>NUCLEOTIDE SEQUENCE [LARGE SCALE GENOMIC DNA]</scope>
    <source>
        <strain evidence="12 13">AJA232-27</strain>
    </source>
</reference>
<gene>
    <name evidence="12" type="ORF">ACHAWU_006625</name>
</gene>
<keyword evidence="7" id="KW-0131">Cell cycle</keyword>
<evidence type="ECO:0000256" key="3">
    <source>
        <dbReference type="ARBA" id="ARBA00022618"/>
    </source>
</evidence>
<evidence type="ECO:0000259" key="11">
    <source>
        <dbReference type="SMART" id="SM00968"/>
    </source>
</evidence>
<evidence type="ECO:0000313" key="12">
    <source>
        <dbReference type="EMBL" id="KAL3760077.1"/>
    </source>
</evidence>
<dbReference type="Gene3D" id="1.20.1060.20">
    <property type="match status" value="1"/>
</dbReference>
<dbReference type="InterPro" id="IPR010935">
    <property type="entry name" value="SMC_hinge"/>
</dbReference>
<dbReference type="GO" id="GO:0005634">
    <property type="term" value="C:nucleus"/>
    <property type="evidence" value="ECO:0007669"/>
    <property type="project" value="UniProtKB-SubCell"/>
</dbReference>
<keyword evidence="3" id="KW-0132">Cell division</keyword>
<comment type="similarity">
    <text evidence="2">Belongs to the SMC family. SMC3 subfamily.</text>
</comment>
<feature type="region of interest" description="Disordered" evidence="10">
    <location>
        <begin position="377"/>
        <end position="427"/>
    </location>
</feature>
<evidence type="ECO:0000256" key="4">
    <source>
        <dbReference type="ARBA" id="ARBA00022776"/>
    </source>
</evidence>
<evidence type="ECO:0000256" key="8">
    <source>
        <dbReference type="PIRNR" id="PIRNR005719"/>
    </source>
</evidence>
<keyword evidence="6 8" id="KW-0539">Nucleus</keyword>
<dbReference type="InterPro" id="IPR036277">
    <property type="entry name" value="SMC_hinge_sf"/>
</dbReference>
<protein>
    <recommendedName>
        <fullName evidence="8">Structural maintenance of chromosomes protein</fullName>
    </recommendedName>
</protein>
<dbReference type="Proteomes" id="UP001530293">
    <property type="component" value="Unassembled WGS sequence"/>
</dbReference>
<dbReference type="EMBL" id="JALLBG020000194">
    <property type="protein sequence ID" value="KAL3760077.1"/>
    <property type="molecule type" value="Genomic_DNA"/>
</dbReference>
<comment type="subcellular location">
    <subcellularLocation>
        <location evidence="1 8">Nucleus</location>
    </subcellularLocation>
</comment>
<feature type="region of interest" description="Disordered" evidence="10">
    <location>
        <begin position="841"/>
        <end position="868"/>
    </location>
</feature>
<evidence type="ECO:0000256" key="5">
    <source>
        <dbReference type="ARBA" id="ARBA00023054"/>
    </source>
</evidence>
<dbReference type="InterPro" id="IPR041741">
    <property type="entry name" value="SMC3_ABC_euk"/>
</dbReference>
<dbReference type="CDD" id="cd03272">
    <property type="entry name" value="ABC_SMC3_euk"/>
    <property type="match status" value="1"/>
</dbReference>
<dbReference type="Pfam" id="PF02463">
    <property type="entry name" value="SMC_N"/>
    <property type="match status" value="1"/>
</dbReference>
<keyword evidence="4" id="KW-0498">Mitosis</keyword>
<dbReference type="SUPFAM" id="SSF52540">
    <property type="entry name" value="P-loop containing nucleoside triphosphate hydrolases"/>
    <property type="match status" value="1"/>
</dbReference>
<evidence type="ECO:0000256" key="1">
    <source>
        <dbReference type="ARBA" id="ARBA00004123"/>
    </source>
</evidence>
<dbReference type="SUPFAM" id="SSF75553">
    <property type="entry name" value="Smc hinge domain"/>
    <property type="match status" value="1"/>
</dbReference>
<dbReference type="PIRSF" id="PIRSF005719">
    <property type="entry name" value="SMC"/>
    <property type="match status" value="1"/>
</dbReference>
<dbReference type="PANTHER" id="PTHR43977">
    <property type="entry name" value="STRUCTURAL MAINTENANCE OF CHROMOSOMES PROTEIN 3"/>
    <property type="match status" value="1"/>
</dbReference>
<dbReference type="AlphaFoldDB" id="A0ABD3M8Y7"/>
<dbReference type="Gene3D" id="3.30.70.1620">
    <property type="match status" value="1"/>
</dbReference>